<evidence type="ECO:0000256" key="2">
    <source>
        <dbReference type="ARBA" id="ARBA00022801"/>
    </source>
</evidence>
<dbReference type="Pfam" id="PF00561">
    <property type="entry name" value="Abhydrolase_1"/>
    <property type="match status" value="1"/>
</dbReference>
<organism evidence="6 7">
    <name type="scientific">Emericella nidulans (strain FGSC A4 / ATCC 38163 / CBS 112.46 / NRRL 194 / M139)</name>
    <name type="common">Aspergillus nidulans</name>
    <dbReference type="NCBI Taxonomy" id="227321"/>
    <lineage>
        <taxon>Eukaryota</taxon>
        <taxon>Fungi</taxon>
        <taxon>Dikarya</taxon>
        <taxon>Ascomycota</taxon>
        <taxon>Pezizomycotina</taxon>
        <taxon>Eurotiomycetes</taxon>
        <taxon>Eurotiomycetidae</taxon>
        <taxon>Eurotiales</taxon>
        <taxon>Aspergillaceae</taxon>
        <taxon>Aspergillus</taxon>
        <taxon>Aspergillus subgen. Nidulantes</taxon>
    </lineage>
</organism>
<evidence type="ECO:0000259" key="5">
    <source>
        <dbReference type="Pfam" id="PF08386"/>
    </source>
</evidence>
<dbReference type="eggNOG" id="ENOG502SK8U">
    <property type="taxonomic scope" value="Eukaryota"/>
</dbReference>
<evidence type="ECO:0000256" key="1">
    <source>
        <dbReference type="ARBA" id="ARBA00010088"/>
    </source>
</evidence>
<dbReference type="InterPro" id="IPR000073">
    <property type="entry name" value="AB_hydrolase_1"/>
</dbReference>
<evidence type="ECO:0000313" key="7">
    <source>
        <dbReference type="Proteomes" id="UP000000560"/>
    </source>
</evidence>
<evidence type="ECO:0008006" key="8">
    <source>
        <dbReference type="Google" id="ProtNLM"/>
    </source>
</evidence>
<dbReference type="GO" id="GO:0016787">
    <property type="term" value="F:hydrolase activity"/>
    <property type="evidence" value="ECO:0007669"/>
    <property type="project" value="UniProtKB-KW"/>
</dbReference>
<sequence>MASTRRTQWPTKTALLASVLQVASASAAALASSASSLHWTPCPSNSALDCTTLTVPLEYADPHNGQLATIPLARYAARVPATQRKGTLLTNPGGPGSSGVDFLSNGAGSGISNITGGYYDIVSWDPRGVGAAKPLLACWETAGREADASASVTAAAEIEYSLFTNKSYTAPGGEYETAIREYDASLAKIAADCAKYDSSALYTSSAAYVVRDMVAIIDALDGTNASVNYWGFSYGTIYGAEFIQTFPQRVGRFVFDGVFNPKANAERYTSQLPNDQLYVADAIADLASLCEAAGEEACALASAGGGADARGRSKNSSIDIAERLANLQGSLYENPVSVSDGSWSITVGMFSFFMYSFLKLPTAWPAVVSAVKALEEGNADPMGELLTGATETTVNASAPDTGSMAGWPIQCTDNAPSNGTSIPEVADLVLDISLRERTPWLNADLSTLSFCRNFPNTRPRVRNLGASSLESFQTNAILTARNTSVLIANGLHDPTTPVTSAQALHRWLPTSSQLVTRKGPGHTTISLASLGLVYSIREYLLNGTVAESVQVHDFNQVVFSEGISAGTITPEPVFNGTYNEEERRLLEATHRVYLAFISLP</sequence>
<dbReference type="KEGG" id="ani:ANIA_05429"/>
<keyword evidence="7" id="KW-1185">Reference proteome</keyword>
<dbReference type="InterPro" id="IPR029058">
    <property type="entry name" value="AB_hydrolase_fold"/>
</dbReference>
<dbReference type="AlphaFoldDB" id="Q5B201"/>
<accession>C8VGJ2</accession>
<evidence type="ECO:0000256" key="3">
    <source>
        <dbReference type="SAM" id="SignalP"/>
    </source>
</evidence>
<dbReference type="RefSeq" id="XP_663033.1">
    <property type="nucleotide sequence ID" value="XM_657941.1"/>
</dbReference>
<dbReference type="OrthoDB" id="425534at2759"/>
<dbReference type="SUPFAM" id="SSF53474">
    <property type="entry name" value="alpha/beta-Hydrolases"/>
    <property type="match status" value="1"/>
</dbReference>
<dbReference type="EMBL" id="BN001305">
    <property type="protein sequence ID" value="CBF81924.1"/>
    <property type="molecule type" value="Genomic_DNA"/>
</dbReference>
<feature type="domain" description="Peptidase S33 tripeptidyl aminopeptidase-like C-terminal" evidence="5">
    <location>
        <begin position="480"/>
        <end position="546"/>
    </location>
</feature>
<evidence type="ECO:0000259" key="4">
    <source>
        <dbReference type="Pfam" id="PF00561"/>
    </source>
</evidence>
<dbReference type="Gene3D" id="3.40.50.1820">
    <property type="entry name" value="alpha/beta hydrolase"/>
    <property type="match status" value="1"/>
</dbReference>
<reference evidence="7" key="2">
    <citation type="journal article" date="2009" name="Fungal Genet. Biol.">
        <title>The 2008 update of the Aspergillus nidulans genome annotation: a community effort.</title>
        <authorList>
            <person name="Wortman J.R."/>
            <person name="Gilsenan J.M."/>
            <person name="Joardar V."/>
            <person name="Deegan J."/>
            <person name="Clutterbuck J."/>
            <person name="Andersen M.R."/>
            <person name="Archer D."/>
            <person name="Bencina M."/>
            <person name="Braus G."/>
            <person name="Coutinho P."/>
            <person name="von Dohren H."/>
            <person name="Doonan J."/>
            <person name="Driessen A.J."/>
            <person name="Durek P."/>
            <person name="Espeso E."/>
            <person name="Fekete E."/>
            <person name="Flipphi M."/>
            <person name="Estrada C.G."/>
            <person name="Geysens S."/>
            <person name="Goldman G."/>
            <person name="de Groot P.W."/>
            <person name="Hansen K."/>
            <person name="Harris S.D."/>
            <person name="Heinekamp T."/>
            <person name="Helmstaedt K."/>
            <person name="Henrissat B."/>
            <person name="Hofmann G."/>
            <person name="Homan T."/>
            <person name="Horio T."/>
            <person name="Horiuchi H."/>
            <person name="James S."/>
            <person name="Jones M."/>
            <person name="Karaffa L."/>
            <person name="Karanyi Z."/>
            <person name="Kato M."/>
            <person name="Keller N."/>
            <person name="Kelly D.E."/>
            <person name="Kiel J.A."/>
            <person name="Kim J.M."/>
            <person name="van der Klei I.J."/>
            <person name="Klis F.M."/>
            <person name="Kovalchuk A."/>
            <person name="Krasevec N."/>
            <person name="Kubicek C.P."/>
            <person name="Liu B."/>
            <person name="Maccabe A."/>
            <person name="Meyer V."/>
            <person name="Mirabito P."/>
            <person name="Miskei M."/>
            <person name="Mos M."/>
            <person name="Mullins J."/>
            <person name="Nelson D.R."/>
            <person name="Nielsen J."/>
            <person name="Oakley B.R."/>
            <person name="Osmani S.A."/>
            <person name="Pakula T."/>
            <person name="Paszewski A."/>
            <person name="Paulsen I."/>
            <person name="Pilsyk S."/>
            <person name="Pocsi I."/>
            <person name="Punt P.J."/>
            <person name="Ram A.F."/>
            <person name="Ren Q."/>
            <person name="Robellet X."/>
            <person name="Robson G."/>
            <person name="Seiboth B."/>
            <person name="van Solingen P."/>
            <person name="Specht T."/>
            <person name="Sun J."/>
            <person name="Taheri-Talesh N."/>
            <person name="Takeshita N."/>
            <person name="Ussery D."/>
            <person name="vanKuyk P.A."/>
            <person name="Visser H."/>
            <person name="van de Vondervoort P.J."/>
            <person name="de Vries R.P."/>
            <person name="Walton J."/>
            <person name="Xiang X."/>
            <person name="Xiong Y."/>
            <person name="Zeng A.P."/>
            <person name="Brandt B.W."/>
            <person name="Cornell M.J."/>
            <person name="van den Hondel C.A."/>
            <person name="Visser J."/>
            <person name="Oliver S.G."/>
            <person name="Turner G."/>
        </authorList>
    </citation>
    <scope>GENOME REANNOTATION</scope>
    <source>
        <strain evidence="7">FGSC A4 / ATCC 38163 / CBS 112.46 / NRRL 194 / M139</strain>
    </source>
</reference>
<dbReference type="OMA" id="LHWTPCP"/>
<dbReference type="HOGENOM" id="CLU_013364_5_1_1"/>
<feature type="chain" id="PRO_5010201192" description="AB hydrolase-1 domain-containing protein" evidence="3">
    <location>
        <begin position="26"/>
        <end position="600"/>
    </location>
</feature>
<name>Q5B201_EMENI</name>
<keyword evidence="2" id="KW-0378">Hydrolase</keyword>
<dbReference type="InterPro" id="IPR051601">
    <property type="entry name" value="Serine_prot/Carboxylest_S33"/>
</dbReference>
<dbReference type="PANTHER" id="PTHR43248:SF22">
    <property type="entry name" value="AB HYDROLASE-1 DOMAIN-CONTAINING PROTEIN"/>
    <property type="match status" value="1"/>
</dbReference>
<dbReference type="InParanoid" id="Q5B201"/>
<gene>
    <name evidence="6" type="ORF">ANIA_05429</name>
</gene>
<comment type="similarity">
    <text evidence="1">Belongs to the peptidase S33 family.</text>
</comment>
<dbReference type="PANTHER" id="PTHR43248">
    <property type="entry name" value="2-SUCCINYL-6-HYDROXY-2,4-CYCLOHEXADIENE-1-CARBOXYLATE SYNTHASE"/>
    <property type="match status" value="1"/>
</dbReference>
<evidence type="ECO:0000313" key="6">
    <source>
        <dbReference type="EMBL" id="CBF81924.1"/>
    </source>
</evidence>
<dbReference type="InterPro" id="IPR013595">
    <property type="entry name" value="Pept_S33_TAP-like_C"/>
</dbReference>
<feature type="domain" description="AB hydrolase-1" evidence="4">
    <location>
        <begin position="88"/>
        <end position="261"/>
    </location>
</feature>
<dbReference type="Proteomes" id="UP000000560">
    <property type="component" value="Chromosome V"/>
</dbReference>
<dbReference type="ESTHER" id="emeni-q5b201">
    <property type="family name" value="AlphaBeta_hydrolase"/>
</dbReference>
<protein>
    <recommendedName>
        <fullName evidence="8">AB hydrolase-1 domain-containing protein</fullName>
    </recommendedName>
</protein>
<dbReference type="GeneID" id="2871721"/>
<proteinExistence type="inferred from homology"/>
<keyword evidence="3" id="KW-0732">Signal</keyword>
<accession>Q5B201</accession>
<dbReference type="Pfam" id="PF08386">
    <property type="entry name" value="Abhydrolase_4"/>
    <property type="match status" value="1"/>
</dbReference>
<feature type="signal peptide" evidence="3">
    <location>
        <begin position="1"/>
        <end position="25"/>
    </location>
</feature>
<reference evidence="7" key="1">
    <citation type="journal article" date="2005" name="Nature">
        <title>Sequencing of Aspergillus nidulans and comparative analysis with A. fumigatus and A. oryzae.</title>
        <authorList>
            <person name="Galagan J.E."/>
            <person name="Calvo S.E."/>
            <person name="Cuomo C."/>
            <person name="Ma L.J."/>
            <person name="Wortman J.R."/>
            <person name="Batzoglou S."/>
            <person name="Lee S.I."/>
            <person name="Basturkmen M."/>
            <person name="Spevak C.C."/>
            <person name="Clutterbuck J."/>
            <person name="Kapitonov V."/>
            <person name="Jurka J."/>
            <person name="Scazzocchio C."/>
            <person name="Farman M."/>
            <person name="Butler J."/>
            <person name="Purcell S."/>
            <person name="Harris S."/>
            <person name="Braus G.H."/>
            <person name="Draht O."/>
            <person name="Busch S."/>
            <person name="D'Enfert C."/>
            <person name="Bouchier C."/>
            <person name="Goldman G.H."/>
            <person name="Bell-Pedersen D."/>
            <person name="Griffiths-Jones S."/>
            <person name="Doonan J.H."/>
            <person name="Yu J."/>
            <person name="Vienken K."/>
            <person name="Pain A."/>
            <person name="Freitag M."/>
            <person name="Selker E.U."/>
            <person name="Archer D.B."/>
            <person name="Penalva M.A."/>
            <person name="Oakley B.R."/>
            <person name="Momany M."/>
            <person name="Tanaka T."/>
            <person name="Kumagai T."/>
            <person name="Asai K."/>
            <person name="Machida M."/>
            <person name="Nierman W.C."/>
            <person name="Denning D.W."/>
            <person name="Caddick M."/>
            <person name="Hynes M."/>
            <person name="Paoletti M."/>
            <person name="Fischer R."/>
            <person name="Miller B."/>
            <person name="Dyer P."/>
            <person name="Sachs M.S."/>
            <person name="Osmani S.A."/>
            <person name="Birren B.W."/>
        </authorList>
    </citation>
    <scope>NUCLEOTIDE SEQUENCE [LARGE SCALE GENOMIC DNA]</scope>
    <source>
        <strain evidence="7">FGSC A4 / ATCC 38163 / CBS 112.46 / NRRL 194 / M139</strain>
    </source>
</reference>